<protein>
    <submittedName>
        <fullName evidence="2">Uncharacterized protein</fullName>
    </submittedName>
</protein>
<sequence>MIILLLYNFLSFPYFAKHTILGCPNCNSSLYLSLNLYSLCQ</sequence>
<evidence type="ECO:0000313" key="2">
    <source>
        <dbReference type="EMBL" id="JAD55279.1"/>
    </source>
</evidence>
<accession>A0A0A9AU52</accession>
<feature type="signal peptide" evidence="1">
    <location>
        <begin position="1"/>
        <end position="16"/>
    </location>
</feature>
<dbReference type="AlphaFoldDB" id="A0A0A9AU52"/>
<name>A0A0A9AU52_ARUDO</name>
<feature type="chain" id="PRO_5002042710" evidence="1">
    <location>
        <begin position="17"/>
        <end position="41"/>
    </location>
</feature>
<keyword evidence="1" id="KW-0732">Signal</keyword>
<organism evidence="2">
    <name type="scientific">Arundo donax</name>
    <name type="common">Giant reed</name>
    <name type="synonym">Donax arundinaceus</name>
    <dbReference type="NCBI Taxonomy" id="35708"/>
    <lineage>
        <taxon>Eukaryota</taxon>
        <taxon>Viridiplantae</taxon>
        <taxon>Streptophyta</taxon>
        <taxon>Embryophyta</taxon>
        <taxon>Tracheophyta</taxon>
        <taxon>Spermatophyta</taxon>
        <taxon>Magnoliopsida</taxon>
        <taxon>Liliopsida</taxon>
        <taxon>Poales</taxon>
        <taxon>Poaceae</taxon>
        <taxon>PACMAD clade</taxon>
        <taxon>Arundinoideae</taxon>
        <taxon>Arundineae</taxon>
        <taxon>Arundo</taxon>
    </lineage>
</organism>
<evidence type="ECO:0000256" key="1">
    <source>
        <dbReference type="SAM" id="SignalP"/>
    </source>
</evidence>
<reference evidence="2" key="1">
    <citation type="submission" date="2014-09" db="EMBL/GenBank/DDBJ databases">
        <authorList>
            <person name="Magalhaes I.L.F."/>
            <person name="Oliveira U."/>
            <person name="Santos F.R."/>
            <person name="Vidigal T.H.D.A."/>
            <person name="Brescovit A.D."/>
            <person name="Santos A.J."/>
        </authorList>
    </citation>
    <scope>NUCLEOTIDE SEQUENCE</scope>
    <source>
        <tissue evidence="2">Shoot tissue taken approximately 20 cm above the soil surface</tissue>
    </source>
</reference>
<reference evidence="2" key="2">
    <citation type="journal article" date="2015" name="Data Brief">
        <title>Shoot transcriptome of the giant reed, Arundo donax.</title>
        <authorList>
            <person name="Barrero R.A."/>
            <person name="Guerrero F.D."/>
            <person name="Moolhuijzen P."/>
            <person name="Goolsby J.A."/>
            <person name="Tidwell J."/>
            <person name="Bellgard S.E."/>
            <person name="Bellgard M.I."/>
        </authorList>
    </citation>
    <scope>NUCLEOTIDE SEQUENCE</scope>
    <source>
        <tissue evidence="2">Shoot tissue taken approximately 20 cm above the soil surface</tissue>
    </source>
</reference>
<proteinExistence type="predicted"/>
<dbReference type="EMBL" id="GBRH01242616">
    <property type="protein sequence ID" value="JAD55279.1"/>
    <property type="molecule type" value="Transcribed_RNA"/>
</dbReference>